<protein>
    <recommendedName>
        <fullName evidence="4">Secreted protein</fullName>
    </recommendedName>
</protein>
<dbReference type="OrthoDB" id="10255576at2759"/>
<organism evidence="2 3">
    <name type="scientific">Russula ochroleuca</name>
    <dbReference type="NCBI Taxonomy" id="152965"/>
    <lineage>
        <taxon>Eukaryota</taxon>
        <taxon>Fungi</taxon>
        <taxon>Dikarya</taxon>
        <taxon>Basidiomycota</taxon>
        <taxon>Agaricomycotina</taxon>
        <taxon>Agaricomycetes</taxon>
        <taxon>Russulales</taxon>
        <taxon>Russulaceae</taxon>
        <taxon>Russula</taxon>
    </lineage>
</organism>
<feature type="chain" id="PRO_5040204571" description="Secreted protein" evidence="1">
    <location>
        <begin position="20"/>
        <end position="113"/>
    </location>
</feature>
<evidence type="ECO:0000313" key="2">
    <source>
        <dbReference type="EMBL" id="KAF8485154.1"/>
    </source>
</evidence>
<feature type="signal peptide" evidence="1">
    <location>
        <begin position="1"/>
        <end position="19"/>
    </location>
</feature>
<reference evidence="2" key="2">
    <citation type="journal article" date="2020" name="Nat. Commun.">
        <title>Large-scale genome sequencing of mycorrhizal fungi provides insights into the early evolution of symbiotic traits.</title>
        <authorList>
            <person name="Miyauchi S."/>
            <person name="Kiss E."/>
            <person name="Kuo A."/>
            <person name="Drula E."/>
            <person name="Kohler A."/>
            <person name="Sanchez-Garcia M."/>
            <person name="Morin E."/>
            <person name="Andreopoulos B."/>
            <person name="Barry K.W."/>
            <person name="Bonito G."/>
            <person name="Buee M."/>
            <person name="Carver A."/>
            <person name="Chen C."/>
            <person name="Cichocki N."/>
            <person name="Clum A."/>
            <person name="Culley D."/>
            <person name="Crous P.W."/>
            <person name="Fauchery L."/>
            <person name="Girlanda M."/>
            <person name="Hayes R.D."/>
            <person name="Keri Z."/>
            <person name="LaButti K."/>
            <person name="Lipzen A."/>
            <person name="Lombard V."/>
            <person name="Magnuson J."/>
            <person name="Maillard F."/>
            <person name="Murat C."/>
            <person name="Nolan M."/>
            <person name="Ohm R.A."/>
            <person name="Pangilinan J."/>
            <person name="Pereira M.F."/>
            <person name="Perotto S."/>
            <person name="Peter M."/>
            <person name="Pfister S."/>
            <person name="Riley R."/>
            <person name="Sitrit Y."/>
            <person name="Stielow J.B."/>
            <person name="Szollosi G."/>
            <person name="Zifcakova L."/>
            <person name="Stursova M."/>
            <person name="Spatafora J.W."/>
            <person name="Tedersoo L."/>
            <person name="Vaario L.M."/>
            <person name="Yamada A."/>
            <person name="Yan M."/>
            <person name="Wang P."/>
            <person name="Xu J."/>
            <person name="Bruns T."/>
            <person name="Baldrian P."/>
            <person name="Vilgalys R."/>
            <person name="Dunand C."/>
            <person name="Henrissat B."/>
            <person name="Grigoriev I.V."/>
            <person name="Hibbett D."/>
            <person name="Nagy L.G."/>
            <person name="Martin F.M."/>
        </authorList>
    </citation>
    <scope>NUCLEOTIDE SEQUENCE</scope>
    <source>
        <strain evidence="2">Prilba</strain>
    </source>
</reference>
<dbReference type="AlphaFoldDB" id="A0A9P5N3Q5"/>
<gene>
    <name evidence="2" type="ORF">DFH94DRAFT_265772</name>
</gene>
<accession>A0A9P5N3Q5</accession>
<comment type="caution">
    <text evidence="2">The sequence shown here is derived from an EMBL/GenBank/DDBJ whole genome shotgun (WGS) entry which is preliminary data.</text>
</comment>
<evidence type="ECO:0000256" key="1">
    <source>
        <dbReference type="SAM" id="SignalP"/>
    </source>
</evidence>
<evidence type="ECO:0000313" key="3">
    <source>
        <dbReference type="Proteomes" id="UP000759537"/>
    </source>
</evidence>
<keyword evidence="3" id="KW-1185">Reference proteome</keyword>
<dbReference type="EMBL" id="WHVB01000003">
    <property type="protein sequence ID" value="KAF8485154.1"/>
    <property type="molecule type" value="Genomic_DNA"/>
</dbReference>
<evidence type="ECO:0008006" key="4">
    <source>
        <dbReference type="Google" id="ProtNLM"/>
    </source>
</evidence>
<keyword evidence="1" id="KW-0732">Signal</keyword>
<proteinExistence type="predicted"/>
<name>A0A9P5N3Q5_9AGAM</name>
<reference evidence="2" key="1">
    <citation type="submission" date="2019-10" db="EMBL/GenBank/DDBJ databases">
        <authorList>
            <consortium name="DOE Joint Genome Institute"/>
            <person name="Kuo A."/>
            <person name="Miyauchi S."/>
            <person name="Kiss E."/>
            <person name="Drula E."/>
            <person name="Kohler A."/>
            <person name="Sanchez-Garcia M."/>
            <person name="Andreopoulos B."/>
            <person name="Barry K.W."/>
            <person name="Bonito G."/>
            <person name="Buee M."/>
            <person name="Carver A."/>
            <person name="Chen C."/>
            <person name="Cichocki N."/>
            <person name="Clum A."/>
            <person name="Culley D."/>
            <person name="Crous P.W."/>
            <person name="Fauchery L."/>
            <person name="Girlanda M."/>
            <person name="Hayes R."/>
            <person name="Keri Z."/>
            <person name="LaButti K."/>
            <person name="Lipzen A."/>
            <person name="Lombard V."/>
            <person name="Magnuson J."/>
            <person name="Maillard F."/>
            <person name="Morin E."/>
            <person name="Murat C."/>
            <person name="Nolan M."/>
            <person name="Ohm R."/>
            <person name="Pangilinan J."/>
            <person name="Pereira M."/>
            <person name="Perotto S."/>
            <person name="Peter M."/>
            <person name="Riley R."/>
            <person name="Sitrit Y."/>
            <person name="Stielow B."/>
            <person name="Szollosi G."/>
            <person name="Zifcakova L."/>
            <person name="Stursova M."/>
            <person name="Spatafora J.W."/>
            <person name="Tedersoo L."/>
            <person name="Vaario L.-M."/>
            <person name="Yamada A."/>
            <person name="Yan M."/>
            <person name="Wang P."/>
            <person name="Xu J."/>
            <person name="Bruns T."/>
            <person name="Baldrian P."/>
            <person name="Vilgalys R."/>
            <person name="Henrissat B."/>
            <person name="Grigoriev I.V."/>
            <person name="Hibbett D."/>
            <person name="Nagy L.G."/>
            <person name="Martin F.M."/>
        </authorList>
    </citation>
    <scope>NUCLEOTIDE SEQUENCE</scope>
    <source>
        <strain evidence="2">Prilba</strain>
    </source>
</reference>
<sequence>MSYLELWWWVMRLVGPLFPCCPELCVPCPGVIPKDREGTRRRVQYKVYDDMWDYIGGARRHPVGLLALPHRRYKTPHRSVPNFTRVLTSVDQLKSFVCGTMGPLALPHADGSA</sequence>
<dbReference type="Proteomes" id="UP000759537">
    <property type="component" value="Unassembled WGS sequence"/>
</dbReference>